<evidence type="ECO:0000313" key="2">
    <source>
        <dbReference type="Proteomes" id="UP001497535"/>
    </source>
</evidence>
<protein>
    <submittedName>
        <fullName evidence="1">Uncharacterized protein</fullName>
    </submittedName>
</protein>
<proteinExistence type="predicted"/>
<name>A0ACB1AGG3_MELEN</name>
<reference evidence="1" key="1">
    <citation type="submission" date="2023-11" db="EMBL/GenBank/DDBJ databases">
        <authorList>
            <person name="Poullet M."/>
        </authorList>
    </citation>
    <scope>NUCLEOTIDE SEQUENCE</scope>
    <source>
        <strain evidence="1">E1834</strain>
    </source>
</reference>
<gene>
    <name evidence="1" type="ORF">MENTE1834_LOCUS36836</name>
</gene>
<evidence type="ECO:0000313" key="1">
    <source>
        <dbReference type="EMBL" id="CAK5089138.1"/>
    </source>
</evidence>
<accession>A0ACB1AGG3</accession>
<dbReference type="EMBL" id="CAVMJV010000076">
    <property type="protein sequence ID" value="CAK5089138.1"/>
    <property type="molecule type" value="Genomic_DNA"/>
</dbReference>
<comment type="caution">
    <text evidence="1">The sequence shown here is derived from an EMBL/GenBank/DDBJ whole genome shotgun (WGS) entry which is preliminary data.</text>
</comment>
<dbReference type="Proteomes" id="UP001497535">
    <property type="component" value="Unassembled WGS sequence"/>
</dbReference>
<keyword evidence="2" id="KW-1185">Reference proteome</keyword>
<sequence>MPGKRPFDERRVLKWNDVIHRQGRMIEDYEEELKEEKEKNRHLIGQLSILKTSTIISPLPQKKKTLKEVPVLRFDSDDEEENKKENPKASSSKNGGNEEENSKATTSKNGGKEGENSKENKVKREKGKRIGHRERGRRQIERAKTKEIKKLKQLKKEQRELKKQQKELKKQKEMKKQQKKKK</sequence>
<organism evidence="1 2">
    <name type="scientific">Meloidogyne enterolobii</name>
    <name type="common">Root-knot nematode worm</name>
    <name type="synonym">Meloidogyne mayaguensis</name>
    <dbReference type="NCBI Taxonomy" id="390850"/>
    <lineage>
        <taxon>Eukaryota</taxon>
        <taxon>Metazoa</taxon>
        <taxon>Ecdysozoa</taxon>
        <taxon>Nematoda</taxon>
        <taxon>Chromadorea</taxon>
        <taxon>Rhabditida</taxon>
        <taxon>Tylenchina</taxon>
        <taxon>Tylenchomorpha</taxon>
        <taxon>Tylenchoidea</taxon>
        <taxon>Meloidogynidae</taxon>
        <taxon>Meloidogyninae</taxon>
        <taxon>Meloidogyne</taxon>
    </lineage>
</organism>